<dbReference type="KEGG" id="coy:HF329_07010"/>
<reference evidence="2" key="2">
    <citation type="submission" date="2020-09" db="EMBL/GenBank/DDBJ databases">
        <authorList>
            <person name="Kittiwongwattana C."/>
        </authorList>
    </citation>
    <scope>NUCLEOTIDE SEQUENCE</scope>
    <source>
        <strain evidence="5">1303</strain>
        <strain evidence="2">1310</strain>
    </source>
</reference>
<keyword evidence="2" id="KW-0503">Monooxygenase</keyword>
<proteinExistence type="predicted"/>
<keyword evidence="2" id="KW-0560">Oxidoreductase</keyword>
<dbReference type="PROSITE" id="PS51725">
    <property type="entry name" value="ABM"/>
    <property type="match status" value="1"/>
</dbReference>
<evidence type="ECO:0000313" key="3">
    <source>
        <dbReference type="EMBL" id="QJB37547.1"/>
    </source>
</evidence>
<name>A0AAE7D6V1_9BACT</name>
<dbReference type="Pfam" id="PF03992">
    <property type="entry name" value="ABM"/>
    <property type="match status" value="1"/>
</dbReference>
<dbReference type="Proteomes" id="UP000502421">
    <property type="component" value="Chromosome"/>
</dbReference>
<dbReference type="InterPro" id="IPR007138">
    <property type="entry name" value="ABM_dom"/>
</dbReference>
<dbReference type="InterPro" id="IPR011008">
    <property type="entry name" value="Dimeric_a/b-barrel"/>
</dbReference>
<evidence type="ECO:0000313" key="5">
    <source>
        <dbReference type="Proteomes" id="UP000503144"/>
    </source>
</evidence>
<dbReference type="InterPro" id="IPR050744">
    <property type="entry name" value="AI-2_Isomerase_LsrG"/>
</dbReference>
<evidence type="ECO:0000259" key="1">
    <source>
        <dbReference type="PROSITE" id="PS51725"/>
    </source>
</evidence>
<dbReference type="RefSeq" id="WP_168803334.1">
    <property type="nucleotide sequence ID" value="NZ_CP051204.2"/>
</dbReference>
<accession>A0AAE7D6V1</accession>
<gene>
    <name evidence="3" type="ORF">HF324_06665</name>
    <name evidence="2" type="ORF">HF329_07010</name>
</gene>
<sequence length="106" mass="12272">MIVIEAIFEAFEGKADAMLALCQRTVADTLPEKGCLVYRFARSMYTDTQFILFEVWESEADLKAHFERAAFLNFFRDLPALGVGVEYKAWQGNNERYIPPNGKPWW</sequence>
<keyword evidence="5" id="KW-1185">Reference proteome</keyword>
<feature type="domain" description="ABM" evidence="1">
    <location>
        <begin position="2"/>
        <end position="90"/>
    </location>
</feature>
<reference evidence="4" key="1">
    <citation type="submission" date="2020-04" db="EMBL/GenBank/DDBJ databases">
        <authorList>
            <person name="Kittiwongwattana C."/>
        </authorList>
    </citation>
    <scope>NUCLEOTIDE SEQUENCE [LARGE SCALE GENOMIC DNA]</scope>
    <source>
        <strain evidence="3 5">1303</strain>
        <strain evidence="4">1310</strain>
    </source>
</reference>
<dbReference type="Proteomes" id="UP000503144">
    <property type="component" value="Chromosome"/>
</dbReference>
<dbReference type="AlphaFoldDB" id="A0AAE7D6V1"/>
<dbReference type="PANTHER" id="PTHR33336:SF3">
    <property type="entry name" value="ABM DOMAIN-CONTAINING PROTEIN"/>
    <property type="match status" value="1"/>
</dbReference>
<dbReference type="GO" id="GO:0004497">
    <property type="term" value="F:monooxygenase activity"/>
    <property type="evidence" value="ECO:0007669"/>
    <property type="project" value="UniProtKB-KW"/>
</dbReference>
<dbReference type="Gene3D" id="3.30.70.100">
    <property type="match status" value="1"/>
</dbReference>
<dbReference type="PANTHER" id="PTHR33336">
    <property type="entry name" value="QUINOL MONOOXYGENASE YGIN-RELATED"/>
    <property type="match status" value="1"/>
</dbReference>
<organism evidence="2 4">
    <name type="scientific">Chitinophaga oryzae</name>
    <dbReference type="NCBI Taxonomy" id="2725414"/>
    <lineage>
        <taxon>Bacteria</taxon>
        <taxon>Pseudomonadati</taxon>
        <taxon>Bacteroidota</taxon>
        <taxon>Chitinophagia</taxon>
        <taxon>Chitinophagales</taxon>
        <taxon>Chitinophagaceae</taxon>
        <taxon>Chitinophaga</taxon>
    </lineage>
</organism>
<dbReference type="EMBL" id="CP051204">
    <property type="protein sequence ID" value="QJB37547.1"/>
    <property type="molecule type" value="Genomic_DNA"/>
</dbReference>
<dbReference type="EMBL" id="CP051205">
    <property type="protein sequence ID" value="QJB31062.1"/>
    <property type="molecule type" value="Genomic_DNA"/>
</dbReference>
<protein>
    <submittedName>
        <fullName evidence="2">Antibiotic biosynthesis monooxygenase</fullName>
    </submittedName>
</protein>
<dbReference type="GO" id="GO:0005829">
    <property type="term" value="C:cytosol"/>
    <property type="evidence" value="ECO:0007669"/>
    <property type="project" value="TreeGrafter"/>
</dbReference>
<evidence type="ECO:0000313" key="4">
    <source>
        <dbReference type="Proteomes" id="UP000502421"/>
    </source>
</evidence>
<evidence type="ECO:0000313" key="2">
    <source>
        <dbReference type="EMBL" id="QJB31062.1"/>
    </source>
</evidence>
<dbReference type="SUPFAM" id="SSF54909">
    <property type="entry name" value="Dimeric alpha+beta barrel"/>
    <property type="match status" value="1"/>
</dbReference>